<dbReference type="InterPro" id="IPR009081">
    <property type="entry name" value="PP-bd_ACP"/>
</dbReference>
<dbReference type="InterPro" id="IPR045851">
    <property type="entry name" value="AMP-bd_C_sf"/>
</dbReference>
<dbReference type="Pfam" id="PF00550">
    <property type="entry name" value="PP-binding"/>
    <property type="match status" value="3"/>
</dbReference>
<evidence type="ECO:0000256" key="8">
    <source>
        <dbReference type="SAM" id="MobiDB-lite"/>
    </source>
</evidence>
<dbReference type="EMBL" id="SOSA01000838">
    <property type="protein sequence ID" value="THC88469.1"/>
    <property type="molecule type" value="Genomic_DNA"/>
</dbReference>
<feature type="region of interest" description="Disordered" evidence="8">
    <location>
        <begin position="1874"/>
        <end position="1899"/>
    </location>
</feature>
<dbReference type="PROSITE" id="PS50075">
    <property type="entry name" value="CARRIER"/>
    <property type="match status" value="3"/>
</dbReference>
<dbReference type="PANTHER" id="PTHR45527">
    <property type="entry name" value="NONRIBOSOMAL PEPTIDE SYNTHETASE"/>
    <property type="match status" value="1"/>
</dbReference>
<dbReference type="SMART" id="SM01294">
    <property type="entry name" value="PKS_PP_betabranch"/>
    <property type="match status" value="1"/>
</dbReference>
<dbReference type="FunFam" id="3.30.559.10:FF:000016">
    <property type="entry name" value="Nonribosomal peptide synthase Pes1"/>
    <property type="match status" value="1"/>
</dbReference>
<dbReference type="InterPro" id="IPR000873">
    <property type="entry name" value="AMP-dep_synth/lig_dom"/>
</dbReference>
<sequence>MQNRSTEMIPYEHTGLQNIYRMVPGLGPEFDPGHIFVVQPAGETESGTPMFNMGMDVYDKATPMDAFHAYPLTVECTVGSDVSDVTVELRYDRDVVPVDAAQRLLAQFSHIVQQLSDNTDTEQPLRQLQLLSLEDSVQLSKWNSTVPQRVERCIHDLVLDEMTAHPERTAISAWDGELTYGELDEASRRLAHHLSAGCGVGPEVMVGLCMDKSKLGVVAMLAILRAGGAVVPLGVQHQLPRIQGIVQDISAPLVLVDRMHEQRLDALSAYTQLLAVDSFFDTAPLSPIPSAEPCVSVQPDNVAWVIFTSGSTGTPKGVVLEHGALATSILAHGRAFDIQPHDRLSQFAAYTFDVAIQEIMTTLCLGACICVPSEEDRVNRLTPFLSEAGITIATLTSTVAALIQPQNTPTIRTLVLMGEAVEGKVVDQWVEHANIINAYGPSECCIHTTGNKIWNRSAALNVGKPLASTFWVVNPASIQLVPIGAPGELLIEGPQLARGYLNDPVKTAASFIKDPAFVEELGLSPGRRMYRTGDMVQQNPDGSLTYLGRRDTQVKIRGQRVEIGEIESQIMRLLPNAREAIVDLVPPAGEPHDGISMLVAVVEYPDVGPSSSGELELYDPAKITEAARKALKKLDTDLGQVLPAYMVPAVFLLAPKIPINTSGKLDRRAVREQLQLISREVLTSFSCSSFIKQAPTTTMEERLQSLWATALVLEPEAVGMKDSFFRLGGDSVIAMKLTAAARAEKIPLSVADIFRWPCLADMAAALEEKHGLENGHANSEDPAPLSLWPELAQADDADAETRLLADAAAQCSVSIDQIEDIYPCSPLQAGLMAITAQRPEAYVMQRIFRLQSNLSTEQLKAAWTRLVECLPILRTRIIPSVQADALQVLVRSQPQPVWQEWKSLEDYLAMDKATPITYGGVLSRTAIVANEDGANRFFVWTTHHSVYDGWSVAKTIELLARLLKGESQPVTVPVSRFIRYLALQDKVEIATFWRGHLEGANWARYPALRSPQNNVNPRDTLQQHLHVPLKSEAATLPIVLRAAWALLVATNTGLDEAVINVVLSGRMAPIDGITDIIAPTITTVPFYVSASQAQSVKGFLADVYNRAAEMIPYEHTGLQNIRQLVPGLGPEFDPGHIFVVQPAGERESATPILSMDIERETTSMNAFDAYALTVECTIGQGTNVDVDIRYDRAVLPSNDAQLLLTQFSHIVQQLAQDAETEQPLGQLQLLSVEDSAQLCKWNSTLPYQVDRCIHDLVHDKMVEQPSAVAISAWDGEMTYRELDSASWQLAHYLLQHNIGPEVMVGMCMDKSKLGVVAILAILRAGGAVVPLGVQHPVPRIEGIVKDTAAPIVLVDHAHKQRLLELAAHTQLLAVDSFFDAASSTPVITTSAEPCRSVRPNHVSWVIYTSGSTGMPKGVVLEHRALATSILAHGRAFGIQPHDRLSQFAAYTFDVAIQEIMTSLVMGACICIPSEYDRMNRLTQFLSEANVTIATLTSTVAALIRPQDTSVQTLVLMGEAVQPRVIDQWVEHATVINAYGPSECCIHTTGNKIRDRSEASNVGLPLASIFWVVNPANIGQLVSRGTPGELLIEGPQLARGYLNDPVKTAASFIQDPPFVEALRLSPGRRMYRTGDIVQQNADGSLTYLGRHDTQVKIRGQRVEVGEIEYHIGKQAGIHYAVVLYMRQGPLAGQLIAAVILSETETSAASRHQNSGVKYIPEDQKESAQILLRKAKHDLAQLVMHYMVPSIWIPLAAVPINASGKTDRLALTHWVQSLPREEIVALTGSTEEAEDAEKLMATATPVERSLREIWSEVLGIPLQDVTFLTTFFSLGGDSITAMQVVSASRARGILVTVRNILDSQTIPKLAAQAQRVEAADDTKTPSVNSTQIPTEEPAATATDFPLAHLSDSEMLMIEGQYLSSIGLSSITEIEDILPCSPIQQGILLTQVQSPTTYCIQHTCRIKSSDPANQPVSVDRLVGAWRQVVMRHSILRTVLLEPLPGQERFLQIVLRQPDIGILSENGIADAAVAEWFDSQPTLDVSDLRYPPHRLTLLRTATGEVYCRLDVSHALVDASSLTLIIRDLITAYEGTLLAGGGSHYSAYIEFLEGRQPQEDLQFWKESLSHAEPCLLPPQDPLHNSEEGKLEKVFMRIEDLTTLYRFRDTYGVSIASVCQLAWTLVLASQIGSQNISFGTLSSGRDAPIPGVEELVGPMINMLVCHTQLDWTARVSDIARRLQSQFTEAFEHQRTSLSSIQHELGFSRGQPLFNSTLSYKRQPLAGSGQSAIILEGLTWEDPTEYDLNVNIDAAPTELEIDIQYSTAVFSDAAATKLAQQMVRAVYAVCENAGRPLGQLSLLSPDDGEQFCRWNSTMPTRLDRCVHDLVLDKMAVQPETLAISAWDGEMTYGEVDEASRRLAYHLVEEQGVGPDVMVGLCMDKSKLGAVAMVAILRAGGAVVPLGVQQPLARIEGIMQDAAMPLVLVNQVHEQRLAPLRVHAQFLAVDAFFEVPPSALAITSPEPFTAVRPENVAWVIYTSGSTGKPKGVVLQHGSLATSIFFHGRRLDIQSHDRLLQFAAFTFDAAIQEIITAFAFGACTCLPSEEDRMDRLSAYISEANVTIATLTSTVAALVQPQDAPTVRTMILMGEAVQAKVVDQWIGHANVINAYGPSECCIHSTCQKIPDTSLALNIGTAIAGGTWVVNPASVGQLVPLGAPGELLIEGPLLARGYLNDPVKTAAAFIEDPAFVEELGLSPGRRMYRTGDLVQQNLNGSLTYLGRIDAQVKIRGQRVEVGEIEYHIGKQAGVHDAVVLYMRQGPLSGQLVAAVILSESSVASRHQNSGVKYIPEEHKEGVQKLLYKAQEDLSQRVMHYMVPNIWLPLAAAPINASGKTDRMALTRWIQSLPPDEVAALTRTEETGDGDLPATATAVERSLREIYSEVLGVPLRNITYSAKFFSLGGDSITAMQVVSASRARGILITVRKVLESQTIRKLAAQSQTRKDAGDASRVPEGVFALSPIQQMYFDQIAPDGLRTEGEYHFNQGVSLQITKRVELPELAWALDEAVVKHAMLRARFRHSQDHGWQQWIERQLPGSYRLSSHTAADGKSIQHIVAQSQGSLNLEHGPVFAAALIELQDRQVLHLVAHHLVIDLVSWRILIRDLEELLGRHKLPNPSSLSFPVWLERQYQSLSNFVSEIGTPAEAFVADTLPVAVPAANWEYWDLTPGQNVWGSLASMETKLDSNTTSLLYNSANVTLNTEPVEILLAALFPSFRAIFTDRPVPAVFTEGHGREAADDETDLSDTIGWFTTMTPLHVPVEANSNGSIDVLRQVKDQRRRIPGRGVPYFGSRFLTARGREAFAGHGPAEILFNYTGRFQQTEREDTLFRIDDGEYSTSDVGGMVKTFAVLDVTVTVEADELCISLRFSRQVRQQAAVQKWLQAYGNAVKSLVNELVIAAPTATATDFPLARLSDSDMGVIEGKYLNTMGLSSTAYIEDILPCSPIQQGILLTQVQSPSTYCVQQTCHIKPSDPANPVSMERLVRAWHHVVSRHSILRTILLEPLPGQERFIQVVLKQPDISIHTEVTNIADGAVAEWFNSRPILDLSDLHHPPHCLTVLRTASGEVYCRLDVSHTLVDASSLTLIIGDLISAYEGALPAGGSHYSAYVAFLEGRQPQDDLQFWKTLLSDAQPCLLQPQEPPHNTEHEHEQTKLAKVFTQIEDLTVLHHFRDTYSISIASICQLAWALVLATRTGSNNVSFGNLSSGRDAPIPGVKELVGPMINMLVCHLQLDWDTTVSDIARKLQSQSAEAFEHQRTSLASIQHELGFSRIQPLFNSTLSYKRQALASSEQASIILEGLAWEDPTEYDLNVNINATPTKLEIDLQYSTAVFSDAAARKLVQGLAQAIHAVCENPNQPLRQLSLLSSQDKAQFSTWNSIMPPRVERCLHELLLDQIAAQPAAPAVCACDGELTYGELDNASHRLAHHLAGRGVGPEAKVGVCMDKSKWTIVAMLAILRAGGAVVPLGVQHPVARITGIVQDIAAPLVLVDRGHEQPPASPRAWSSSMVVS</sequence>
<dbReference type="VEuPathDB" id="FungiDB:EYZ11_012084"/>
<dbReference type="GO" id="GO:0005737">
    <property type="term" value="C:cytoplasm"/>
    <property type="evidence" value="ECO:0007669"/>
    <property type="project" value="TreeGrafter"/>
</dbReference>
<dbReference type="CDD" id="cd19545">
    <property type="entry name" value="FUM14_C_NRPS-like"/>
    <property type="match status" value="1"/>
</dbReference>
<name>A0A4S3J149_9EURO</name>
<dbReference type="FunFam" id="3.30.559.30:FF:000005">
    <property type="entry name" value="Nonribosomal peptide synthase Pes1"/>
    <property type="match status" value="1"/>
</dbReference>
<evidence type="ECO:0000256" key="1">
    <source>
        <dbReference type="ARBA" id="ARBA00005179"/>
    </source>
</evidence>
<dbReference type="GO" id="GO:0044550">
    <property type="term" value="P:secondary metabolite biosynthetic process"/>
    <property type="evidence" value="ECO:0007669"/>
    <property type="project" value="TreeGrafter"/>
</dbReference>
<keyword evidence="4" id="KW-0436">Ligase</keyword>
<evidence type="ECO:0000256" key="7">
    <source>
        <dbReference type="ARBA" id="ARBA00029454"/>
    </source>
</evidence>
<dbReference type="FunFam" id="3.30.559.30:FF:000002">
    <property type="entry name" value="Nonribosomal peptide synthase Pes1"/>
    <property type="match status" value="1"/>
</dbReference>
<feature type="domain" description="Carrier" evidence="9">
    <location>
        <begin position="2922"/>
        <end position="2998"/>
    </location>
</feature>
<dbReference type="Gene3D" id="2.30.38.10">
    <property type="entry name" value="Luciferase, Domain 3"/>
    <property type="match status" value="3"/>
</dbReference>
<dbReference type="NCBIfam" id="NF003417">
    <property type="entry name" value="PRK04813.1"/>
    <property type="match status" value="4"/>
</dbReference>
<dbReference type="PROSITE" id="PS00455">
    <property type="entry name" value="AMP_BINDING"/>
    <property type="match status" value="3"/>
</dbReference>
<evidence type="ECO:0000256" key="3">
    <source>
        <dbReference type="ARBA" id="ARBA00022553"/>
    </source>
</evidence>
<dbReference type="NCBIfam" id="TIGR01733">
    <property type="entry name" value="AA-adenyl-dom"/>
    <property type="match status" value="3"/>
</dbReference>
<dbReference type="GO" id="GO:0016740">
    <property type="term" value="F:transferase activity"/>
    <property type="evidence" value="ECO:0007669"/>
    <property type="project" value="UniProtKB-KW"/>
</dbReference>
<keyword evidence="3" id="KW-0597">Phosphoprotein</keyword>
<dbReference type="PANTHER" id="PTHR45527:SF1">
    <property type="entry name" value="FATTY ACID SYNTHASE"/>
    <property type="match status" value="1"/>
</dbReference>
<dbReference type="InterPro" id="IPR020806">
    <property type="entry name" value="PKS_PP-bd"/>
</dbReference>
<dbReference type="GO" id="GO:0031177">
    <property type="term" value="F:phosphopantetheine binding"/>
    <property type="evidence" value="ECO:0007669"/>
    <property type="project" value="InterPro"/>
</dbReference>
<comment type="similarity">
    <text evidence="7">Belongs to the NRP synthetase family.</text>
</comment>
<keyword evidence="5" id="KW-0808">Transferase</keyword>
<dbReference type="InterPro" id="IPR042099">
    <property type="entry name" value="ANL_N_sf"/>
</dbReference>
<proteinExistence type="inferred from homology"/>
<dbReference type="Gene3D" id="3.40.50.980">
    <property type="match status" value="6"/>
</dbReference>
<dbReference type="InterPro" id="IPR020845">
    <property type="entry name" value="AMP-binding_CS"/>
</dbReference>
<dbReference type="GO" id="GO:0043041">
    <property type="term" value="P:amino acid activation for nonribosomal peptide biosynthetic process"/>
    <property type="evidence" value="ECO:0007669"/>
    <property type="project" value="TreeGrafter"/>
</dbReference>
<dbReference type="CDD" id="cd19534">
    <property type="entry name" value="E_NRPS"/>
    <property type="match status" value="1"/>
</dbReference>
<dbReference type="Pfam" id="PF00668">
    <property type="entry name" value="Condensation"/>
    <property type="match status" value="4"/>
</dbReference>
<organism evidence="10 11">
    <name type="scientific">Aspergillus tanneri</name>
    <dbReference type="NCBI Taxonomy" id="1220188"/>
    <lineage>
        <taxon>Eukaryota</taxon>
        <taxon>Fungi</taxon>
        <taxon>Dikarya</taxon>
        <taxon>Ascomycota</taxon>
        <taxon>Pezizomycotina</taxon>
        <taxon>Eurotiomycetes</taxon>
        <taxon>Eurotiomycetidae</taxon>
        <taxon>Eurotiales</taxon>
        <taxon>Aspergillaceae</taxon>
        <taxon>Aspergillus</taxon>
        <taxon>Aspergillus subgen. Circumdati</taxon>
    </lineage>
</organism>
<dbReference type="GO" id="GO:0016874">
    <property type="term" value="F:ligase activity"/>
    <property type="evidence" value="ECO:0007669"/>
    <property type="project" value="UniProtKB-KW"/>
</dbReference>
<dbReference type="CDD" id="cd19542">
    <property type="entry name" value="CT_NRPS-like"/>
    <property type="match status" value="2"/>
</dbReference>
<protein>
    <recommendedName>
        <fullName evidence="9">Carrier domain-containing protein</fullName>
    </recommendedName>
</protein>
<dbReference type="CDD" id="cd05918">
    <property type="entry name" value="A_NRPS_SidN3_like"/>
    <property type="match status" value="3"/>
</dbReference>
<dbReference type="Gene3D" id="3.40.50.12780">
    <property type="entry name" value="N-terminal domain of ligase-like"/>
    <property type="match status" value="1"/>
</dbReference>
<evidence type="ECO:0000256" key="2">
    <source>
        <dbReference type="ARBA" id="ARBA00022450"/>
    </source>
</evidence>
<comment type="pathway">
    <text evidence="1">Secondary metabolite biosynthesis.</text>
</comment>
<dbReference type="InterPro" id="IPR010071">
    <property type="entry name" value="AA_adenyl_dom"/>
</dbReference>
<dbReference type="InterPro" id="IPR036736">
    <property type="entry name" value="ACP-like_sf"/>
</dbReference>
<dbReference type="GO" id="GO:1904091">
    <property type="term" value="F:non-ribosomal peptide synthetase activity"/>
    <property type="evidence" value="ECO:0007669"/>
    <property type="project" value="UniProtKB-ARBA"/>
</dbReference>
<comment type="caution">
    <text evidence="10">The sequence shown here is derived from an EMBL/GenBank/DDBJ whole genome shotgun (WGS) entry which is preliminary data.</text>
</comment>
<dbReference type="PROSITE" id="PS00012">
    <property type="entry name" value="PHOSPHOPANTETHEINE"/>
    <property type="match status" value="1"/>
</dbReference>
<evidence type="ECO:0000313" key="11">
    <source>
        <dbReference type="Proteomes" id="UP000308092"/>
    </source>
</evidence>
<dbReference type="InterPro" id="IPR001242">
    <property type="entry name" value="Condensation_dom"/>
</dbReference>
<dbReference type="FunFam" id="3.40.50.980:FF:000001">
    <property type="entry name" value="Non-ribosomal peptide synthetase"/>
    <property type="match status" value="1"/>
</dbReference>
<gene>
    <name evidence="10" type="ORF">EYZ11_012084</name>
</gene>
<evidence type="ECO:0000256" key="5">
    <source>
        <dbReference type="ARBA" id="ARBA00022679"/>
    </source>
</evidence>
<reference evidence="10 11" key="1">
    <citation type="submission" date="2019-03" db="EMBL/GenBank/DDBJ databases">
        <title>The genome sequence of a newly discovered highly antifungal drug resistant Aspergillus species, Aspergillus tanneri NIH 1004.</title>
        <authorList>
            <person name="Mounaud S."/>
            <person name="Singh I."/>
            <person name="Joardar V."/>
            <person name="Pakala S."/>
            <person name="Pakala S."/>
            <person name="Venepally P."/>
            <person name="Hoover J."/>
            <person name="Nierman W."/>
            <person name="Chung J."/>
            <person name="Losada L."/>
        </authorList>
    </citation>
    <scope>NUCLEOTIDE SEQUENCE [LARGE SCALE GENOMIC DNA]</scope>
    <source>
        <strain evidence="10 11">NIH1004</strain>
    </source>
</reference>
<dbReference type="SUPFAM" id="SSF56801">
    <property type="entry name" value="Acetyl-CoA synthetase-like"/>
    <property type="match status" value="4"/>
</dbReference>
<dbReference type="STRING" id="1220188.A0A4S3J149"/>
<dbReference type="Pfam" id="PF00501">
    <property type="entry name" value="AMP-binding"/>
    <property type="match status" value="4"/>
</dbReference>
<keyword evidence="6" id="KW-0677">Repeat</keyword>
<evidence type="ECO:0000256" key="6">
    <source>
        <dbReference type="ARBA" id="ARBA00022737"/>
    </source>
</evidence>
<dbReference type="InterPro" id="IPR006162">
    <property type="entry name" value="Ppantetheine_attach_site"/>
</dbReference>
<dbReference type="InterPro" id="IPR023213">
    <property type="entry name" value="CAT-like_dom_sf"/>
</dbReference>
<feature type="compositionally biased region" description="Polar residues" evidence="8">
    <location>
        <begin position="1882"/>
        <end position="1891"/>
    </location>
</feature>
<dbReference type="Gene3D" id="3.30.559.30">
    <property type="entry name" value="Nonribosomal peptide synthetase, condensation domain"/>
    <property type="match status" value="5"/>
</dbReference>
<dbReference type="Gene3D" id="3.30.559.10">
    <property type="entry name" value="Chloramphenicol acetyltransferase-like domain"/>
    <property type="match status" value="4"/>
</dbReference>
<evidence type="ECO:0000259" key="9">
    <source>
        <dbReference type="PROSITE" id="PS50075"/>
    </source>
</evidence>
<keyword evidence="11" id="KW-1185">Reference proteome</keyword>
<dbReference type="Proteomes" id="UP000308092">
    <property type="component" value="Unassembled WGS sequence"/>
</dbReference>
<evidence type="ECO:0000256" key="4">
    <source>
        <dbReference type="ARBA" id="ARBA00022598"/>
    </source>
</evidence>
<accession>A0A4S3J149</accession>
<dbReference type="SMART" id="SM00823">
    <property type="entry name" value="PKS_PP"/>
    <property type="match status" value="3"/>
</dbReference>
<dbReference type="SUPFAM" id="SSF52777">
    <property type="entry name" value="CoA-dependent acyltransferases"/>
    <property type="match status" value="9"/>
</dbReference>
<evidence type="ECO:0000313" key="10">
    <source>
        <dbReference type="EMBL" id="THC88469.1"/>
    </source>
</evidence>
<dbReference type="Gene3D" id="1.10.1200.10">
    <property type="entry name" value="ACP-like"/>
    <property type="match status" value="3"/>
</dbReference>
<dbReference type="FunFam" id="3.40.50.12780:FF:000014">
    <property type="entry name" value="Nonribosomal peptide synthetase 1"/>
    <property type="match status" value="2"/>
</dbReference>
<dbReference type="FunFam" id="1.10.1200.10:FF:000005">
    <property type="entry name" value="Nonribosomal peptide synthetase 1"/>
    <property type="match status" value="1"/>
</dbReference>
<feature type="domain" description="Carrier" evidence="9">
    <location>
        <begin position="694"/>
        <end position="770"/>
    </location>
</feature>
<feature type="domain" description="Carrier" evidence="9">
    <location>
        <begin position="1799"/>
        <end position="1878"/>
    </location>
</feature>
<dbReference type="SUPFAM" id="SSF47336">
    <property type="entry name" value="ACP-like"/>
    <property type="match status" value="3"/>
</dbReference>
<dbReference type="FunFam" id="3.30.300.30:FF:000015">
    <property type="entry name" value="Nonribosomal peptide synthase SidD"/>
    <property type="match status" value="3"/>
</dbReference>
<keyword evidence="2" id="KW-0596">Phosphopantetheine</keyword>
<dbReference type="Gene3D" id="3.30.300.30">
    <property type="match status" value="3"/>
</dbReference>